<dbReference type="GO" id="GO:0005789">
    <property type="term" value="C:endoplasmic reticulum membrane"/>
    <property type="evidence" value="ECO:0007669"/>
    <property type="project" value="UniProtKB-SubCell"/>
</dbReference>
<evidence type="ECO:0000256" key="14">
    <source>
        <dbReference type="ARBA" id="ARBA00023264"/>
    </source>
</evidence>
<dbReference type="AlphaFoldDB" id="A0A0G4G8T2"/>
<accession>A0A0G4G8T2</accession>
<evidence type="ECO:0000256" key="10">
    <source>
        <dbReference type="ARBA" id="ARBA00022989"/>
    </source>
</evidence>
<dbReference type="EC" id="2.1.1.71" evidence="15"/>
<keyword evidence="6" id="KW-0808">Transferase</keyword>
<evidence type="ECO:0000256" key="8">
    <source>
        <dbReference type="ARBA" id="ARBA00022692"/>
    </source>
</evidence>
<feature type="transmembrane region" description="Helical" evidence="16">
    <location>
        <begin position="6"/>
        <end position="25"/>
    </location>
</feature>
<reference evidence="17" key="1">
    <citation type="submission" date="2014-11" db="EMBL/GenBank/DDBJ databases">
        <authorList>
            <person name="Otto D Thomas"/>
            <person name="Naeem Raeece"/>
        </authorList>
    </citation>
    <scope>NUCLEOTIDE SEQUENCE</scope>
</reference>
<keyword evidence="13" id="KW-0594">Phospholipid biosynthesis</keyword>
<evidence type="ECO:0000256" key="6">
    <source>
        <dbReference type="ARBA" id="ARBA00022679"/>
    </source>
</evidence>
<dbReference type="VEuPathDB" id="CryptoDB:Cvel_20786"/>
<dbReference type="Pfam" id="PF04191">
    <property type="entry name" value="PEMT"/>
    <property type="match status" value="1"/>
</dbReference>
<keyword evidence="8 16" id="KW-0812">Transmembrane</keyword>
<gene>
    <name evidence="17" type="ORF">Cvel_20786</name>
</gene>
<dbReference type="GO" id="GO:0000773">
    <property type="term" value="F:phosphatidyl-N-methylethanolamine N-methyltransferase activity"/>
    <property type="evidence" value="ECO:0007669"/>
    <property type="project" value="UniProtKB-EC"/>
</dbReference>
<evidence type="ECO:0000256" key="11">
    <source>
        <dbReference type="ARBA" id="ARBA00023098"/>
    </source>
</evidence>
<dbReference type="PANTHER" id="PTHR15458:SF5">
    <property type="entry name" value="PHOSPHATIDYLETHANOLAMINE N-METHYLTRANSFERASE"/>
    <property type="match status" value="1"/>
</dbReference>
<evidence type="ECO:0000313" key="17">
    <source>
        <dbReference type="EMBL" id="CEM25207.1"/>
    </source>
</evidence>
<comment type="pathway">
    <text evidence="3">Lipid metabolism.</text>
</comment>
<evidence type="ECO:0000256" key="5">
    <source>
        <dbReference type="ARBA" id="ARBA00022603"/>
    </source>
</evidence>
<evidence type="ECO:0000256" key="3">
    <source>
        <dbReference type="ARBA" id="ARBA00005189"/>
    </source>
</evidence>
<comment type="subcellular location">
    <subcellularLocation>
        <location evidence="1">Endoplasmic reticulum membrane</location>
        <topology evidence="1">Multi-pass membrane protein</topology>
    </subcellularLocation>
</comment>
<keyword evidence="5" id="KW-0489">Methyltransferase</keyword>
<feature type="transmembrane region" description="Helical" evidence="16">
    <location>
        <begin position="46"/>
        <end position="70"/>
    </location>
</feature>
<evidence type="ECO:0000256" key="2">
    <source>
        <dbReference type="ARBA" id="ARBA00004969"/>
    </source>
</evidence>
<evidence type="ECO:0000256" key="4">
    <source>
        <dbReference type="ARBA" id="ARBA00022516"/>
    </source>
</evidence>
<feature type="transmembrane region" description="Helical" evidence="16">
    <location>
        <begin position="90"/>
        <end position="111"/>
    </location>
</feature>
<comment type="pathway">
    <text evidence="2">Phospholipid metabolism; phosphatidylcholine biosynthesis.</text>
</comment>
<evidence type="ECO:0000256" key="13">
    <source>
        <dbReference type="ARBA" id="ARBA00023209"/>
    </source>
</evidence>
<organism evidence="17">
    <name type="scientific">Chromera velia CCMP2878</name>
    <dbReference type="NCBI Taxonomy" id="1169474"/>
    <lineage>
        <taxon>Eukaryota</taxon>
        <taxon>Sar</taxon>
        <taxon>Alveolata</taxon>
        <taxon>Colpodellida</taxon>
        <taxon>Chromeraceae</taxon>
        <taxon>Chromera</taxon>
    </lineage>
</organism>
<dbReference type="GO" id="GO:0032259">
    <property type="term" value="P:methylation"/>
    <property type="evidence" value="ECO:0007669"/>
    <property type="project" value="UniProtKB-KW"/>
</dbReference>
<evidence type="ECO:0000256" key="1">
    <source>
        <dbReference type="ARBA" id="ARBA00004477"/>
    </source>
</evidence>
<keyword evidence="10 16" id="KW-1133">Transmembrane helix</keyword>
<proteinExistence type="predicted"/>
<protein>
    <recommendedName>
        <fullName evidence="15">phosphatidyl-N-methylethanolamine N-methyltransferase</fullName>
        <ecNumber evidence="15">2.1.1.71</ecNumber>
    </recommendedName>
</protein>
<keyword evidence="11" id="KW-0443">Lipid metabolism</keyword>
<dbReference type="PANTHER" id="PTHR15458">
    <property type="entry name" value="PHOSPHATIDYLETHANOLAMINE N-METHYLTRANSFERASE"/>
    <property type="match status" value="1"/>
</dbReference>
<keyword evidence="9" id="KW-0256">Endoplasmic reticulum</keyword>
<dbReference type="EMBL" id="CDMZ01000989">
    <property type="protein sequence ID" value="CEM25207.1"/>
    <property type="molecule type" value="Genomic_DNA"/>
</dbReference>
<keyword evidence="12 16" id="KW-0472">Membrane</keyword>
<evidence type="ECO:0000256" key="15">
    <source>
        <dbReference type="ARBA" id="ARBA00034137"/>
    </source>
</evidence>
<keyword evidence="14" id="KW-1208">Phospholipid metabolism</keyword>
<keyword evidence="4" id="KW-0444">Lipid biosynthesis</keyword>
<dbReference type="InterPro" id="IPR024960">
    <property type="entry name" value="PEMT/MFAP"/>
</dbReference>
<name>A0A0G4G8T2_9ALVE</name>
<evidence type="ECO:0000256" key="7">
    <source>
        <dbReference type="ARBA" id="ARBA00022691"/>
    </source>
</evidence>
<dbReference type="GO" id="GO:0006656">
    <property type="term" value="P:phosphatidylcholine biosynthetic process"/>
    <property type="evidence" value="ECO:0007669"/>
    <property type="project" value="UniProtKB-UniPathway"/>
</dbReference>
<evidence type="ECO:0000256" key="9">
    <source>
        <dbReference type="ARBA" id="ARBA00022824"/>
    </source>
</evidence>
<sequence length="187" mass="20889">MLTQNHYWLIVAAVNCIPHAWYFWLWLRPTVWTSACSRWGLDPSHLMASIAGFIKLLQFTALALWIAFAYPNALDDSVSALVQHMRSPVGAFALLVLAFGQTLNFAVYNAIGIEGVYYGSRFGKTIPWVTGWPFGGPFSVPHPQYCGCVLSIWAVLCLISSETHYVYGGMPVLWRPFGFSVYCLSPS</sequence>
<dbReference type="InterPro" id="IPR007318">
    <property type="entry name" value="Phopholipid_MeTrfase"/>
</dbReference>
<keyword evidence="7" id="KW-0949">S-adenosyl-L-methionine</keyword>
<evidence type="ECO:0000256" key="16">
    <source>
        <dbReference type="SAM" id="Phobius"/>
    </source>
</evidence>
<dbReference type="UniPathway" id="UPA00753"/>
<evidence type="ECO:0000256" key="12">
    <source>
        <dbReference type="ARBA" id="ARBA00023136"/>
    </source>
</evidence>